<feature type="compositionally biased region" description="Pro residues" evidence="1">
    <location>
        <begin position="216"/>
        <end position="227"/>
    </location>
</feature>
<organism evidence="3 4">
    <name type="scientific">Nocardioides oleivorans</name>
    <dbReference type="NCBI Taxonomy" id="273676"/>
    <lineage>
        <taxon>Bacteria</taxon>
        <taxon>Bacillati</taxon>
        <taxon>Actinomycetota</taxon>
        <taxon>Actinomycetes</taxon>
        <taxon>Propionibacteriales</taxon>
        <taxon>Nocardioidaceae</taxon>
        <taxon>Nocardioides</taxon>
    </lineage>
</organism>
<sequence>MGTTTRAGAVLVLLGAGLVSAVTAGPSAYAAAVPCTQTFVSTSGGGGQEQVFTVDVPRGTWTGPDARVTDVDVRIYGQSYDANGPVTITLSHLARGDLFRSGFGSGGSYATYDLTFDDEAPAPPELDQTTGSVRPRTPLAVHDQLPARGAWQVEVTQTATPGFRAHGVELRITTADCDSDGDGVVEGADNCPSVATTDQTDWDGDGVGNACDPTPGTAPAPPPPPVTEVPSTPGCSGTCAYPRTVDLSHRAKQERLRGEVDSVAVGCRSQVAVTLWQKRRAQDRKVLVVTTRSNGSYATKAPRRSGRYYATVGSAGEPLCGTDRSRSVRVRAR</sequence>
<evidence type="ECO:0000256" key="1">
    <source>
        <dbReference type="SAM" id="MobiDB-lite"/>
    </source>
</evidence>
<comment type="caution">
    <text evidence="3">The sequence shown here is derived from an EMBL/GenBank/DDBJ whole genome shotgun (WGS) entry which is preliminary data.</text>
</comment>
<keyword evidence="4" id="KW-1185">Reference proteome</keyword>
<name>A0A4Q2S2Z3_9ACTN</name>
<keyword evidence="2" id="KW-0732">Signal</keyword>
<dbReference type="OrthoDB" id="3779646at2"/>
<dbReference type="Gene3D" id="4.10.1080.10">
    <property type="entry name" value="TSP type-3 repeat"/>
    <property type="match status" value="1"/>
</dbReference>
<dbReference type="Proteomes" id="UP000294071">
    <property type="component" value="Unassembled WGS sequence"/>
</dbReference>
<feature type="region of interest" description="Disordered" evidence="1">
    <location>
        <begin position="214"/>
        <end position="234"/>
    </location>
</feature>
<evidence type="ECO:0000313" key="4">
    <source>
        <dbReference type="Proteomes" id="UP000294071"/>
    </source>
</evidence>
<gene>
    <name evidence="3" type="ORF">EUA93_10690</name>
</gene>
<evidence type="ECO:0008006" key="5">
    <source>
        <dbReference type="Google" id="ProtNLM"/>
    </source>
</evidence>
<dbReference type="SUPFAM" id="SSF103647">
    <property type="entry name" value="TSP type-3 repeat"/>
    <property type="match status" value="1"/>
</dbReference>
<feature type="signal peptide" evidence="2">
    <location>
        <begin position="1"/>
        <end position="24"/>
    </location>
</feature>
<proteinExistence type="predicted"/>
<feature type="chain" id="PRO_5039699205" description="P/Homo B domain-containing protein" evidence="2">
    <location>
        <begin position="25"/>
        <end position="333"/>
    </location>
</feature>
<dbReference type="RefSeq" id="WP_129400123.1">
    <property type="nucleotide sequence ID" value="NZ_SDWT01000001.1"/>
</dbReference>
<evidence type="ECO:0000313" key="3">
    <source>
        <dbReference type="EMBL" id="RYB94775.1"/>
    </source>
</evidence>
<reference evidence="3 4" key="1">
    <citation type="submission" date="2019-01" db="EMBL/GenBank/DDBJ databases">
        <title>Novel species of Nocardioides.</title>
        <authorList>
            <person name="Liu Q."/>
            <person name="Xin Y.-H."/>
        </authorList>
    </citation>
    <scope>NUCLEOTIDE SEQUENCE [LARGE SCALE GENOMIC DNA]</scope>
    <source>
        <strain evidence="3 4">CGMCC 4.6882</strain>
    </source>
</reference>
<accession>A0A4Q2S2Z3</accession>
<dbReference type="AlphaFoldDB" id="A0A4Q2S2Z3"/>
<dbReference type="InterPro" id="IPR028974">
    <property type="entry name" value="TSP_type-3_rpt"/>
</dbReference>
<dbReference type="EMBL" id="SDWT01000001">
    <property type="protein sequence ID" value="RYB94775.1"/>
    <property type="molecule type" value="Genomic_DNA"/>
</dbReference>
<protein>
    <recommendedName>
        <fullName evidence="5">P/Homo B domain-containing protein</fullName>
    </recommendedName>
</protein>
<evidence type="ECO:0000256" key="2">
    <source>
        <dbReference type="SAM" id="SignalP"/>
    </source>
</evidence>
<dbReference type="GO" id="GO:0005509">
    <property type="term" value="F:calcium ion binding"/>
    <property type="evidence" value="ECO:0007669"/>
    <property type="project" value="InterPro"/>
</dbReference>